<keyword evidence="3" id="KW-1185">Reference proteome</keyword>
<dbReference type="PANTHER" id="PTHR43788">
    <property type="entry name" value="DNA2/NAM7 HELICASE FAMILY MEMBER"/>
    <property type="match status" value="1"/>
</dbReference>
<dbReference type="InterPro" id="IPR050534">
    <property type="entry name" value="Coronavir_polyprotein_1ab"/>
</dbReference>
<dbReference type="NCBIfam" id="NF041492">
    <property type="entry name" value="MobF"/>
    <property type="match status" value="1"/>
</dbReference>
<evidence type="ECO:0000313" key="2">
    <source>
        <dbReference type="EMBL" id="EWT04014.1"/>
    </source>
</evidence>
<protein>
    <submittedName>
        <fullName evidence="2">TrwC relaxase</fullName>
    </submittedName>
</protein>
<organism evidence="2 3">
    <name type="scientific">Intrasporangium chromatireducens Q5-1</name>
    <dbReference type="NCBI Taxonomy" id="584657"/>
    <lineage>
        <taxon>Bacteria</taxon>
        <taxon>Bacillati</taxon>
        <taxon>Actinomycetota</taxon>
        <taxon>Actinomycetes</taxon>
        <taxon>Micrococcales</taxon>
        <taxon>Intrasporangiaceae</taxon>
        <taxon>Intrasporangium</taxon>
    </lineage>
</organism>
<dbReference type="EMBL" id="AWQS01000359">
    <property type="protein sequence ID" value="EWT04014.1"/>
    <property type="molecule type" value="Genomic_DNA"/>
</dbReference>
<comment type="caution">
    <text evidence="2">The sequence shown here is derived from an EMBL/GenBank/DDBJ whole genome shotgun (WGS) entry which is preliminary data.</text>
</comment>
<gene>
    <name evidence="2" type="ORF">N864_16565</name>
</gene>
<dbReference type="SUPFAM" id="SSF52540">
    <property type="entry name" value="P-loop containing nucleoside triphosphate hydrolases"/>
    <property type="match status" value="1"/>
</dbReference>
<name>W9GJI6_9MICO</name>
<dbReference type="InterPro" id="IPR027417">
    <property type="entry name" value="P-loop_NTPase"/>
</dbReference>
<proteinExistence type="predicted"/>
<dbReference type="SUPFAM" id="SSF55464">
    <property type="entry name" value="Origin of replication-binding domain, RBD-like"/>
    <property type="match status" value="1"/>
</dbReference>
<dbReference type="Gene3D" id="3.40.50.300">
    <property type="entry name" value="P-loop containing nucleotide triphosphate hydrolases"/>
    <property type="match status" value="1"/>
</dbReference>
<dbReference type="Pfam" id="PF08751">
    <property type="entry name" value="TrwC"/>
    <property type="match status" value="1"/>
</dbReference>
<feature type="non-terminal residue" evidence="2">
    <location>
        <position position="693"/>
    </location>
</feature>
<feature type="domain" description="TrwC relaxase" evidence="1">
    <location>
        <begin position="5"/>
        <end position="332"/>
    </location>
</feature>
<dbReference type="OrthoDB" id="4524286at2"/>
<evidence type="ECO:0000313" key="3">
    <source>
        <dbReference type="Proteomes" id="UP000019494"/>
    </source>
</evidence>
<dbReference type="AlphaFoldDB" id="W9GJI6"/>
<accession>W9GJI6</accession>
<sequence>MTLGAGFRYLMSSVARSDQAGRTSDPLTAYYTAEGTPPGRFLGAGLTGLGAGRGIERGAIVTEEHLWRMLGMLQDPVTGAPLGRPVGAGSAAYIDAAGKTRKGRKPVAGFDLTFSVPKSVSVAWALADDATRARFYAAHQRALQFVIGYAERQVFATRTGRGGVVSQDVRGVVAAAFDHWDSRSGDPQLHTHVVVLNRVQAASDGGWRTLDSKALFRAAVGLSELYNGVLADLLTAELGVAWDAQRRARSTEPKWEIAGVPQALREEFSMRTSQIEAVKEDLIASFVTSHGRQPTSTEVLKLRQRATLETRPDKDLRPLSQLVTGWRRRAQQYVGAEPEAWVAGLAGRNDLPLLRASDLAEEILADAARVAVDKVAAKRATFTRANLLAEVLRQVAGVRFADPGERVTVAEHVTHLALEQVVRLTPEDVGIELLPEGLRRPDGASRLRPRDAIQYTTTTLLEAEERLLAASRQVDGPCVDTGVAAGVAAGPLPGRDHPLSAEQADAVCRIAGSGRVVDLLVGPAGTGKSTTMAGVRAVWEAQHGPGSVVGLAPSAAAAHVLAEAVGVPTENTAKWLIETTRQPERKAILARLRARLDRASPSLRTRALVREAHRTTDEMERWGLRAGQLVIIDEASMTGTLELDQITTLARDAGAKVLLVGDWAQLSPVSAGGAFKLLATDRDDTPELLDVRR</sequence>
<dbReference type="Proteomes" id="UP000019494">
    <property type="component" value="Unassembled WGS sequence"/>
</dbReference>
<dbReference type="Pfam" id="PF13604">
    <property type="entry name" value="AAA_30"/>
    <property type="match status" value="1"/>
</dbReference>
<dbReference type="InterPro" id="IPR014862">
    <property type="entry name" value="TrwC"/>
</dbReference>
<reference evidence="3" key="1">
    <citation type="submission" date="2013-08" db="EMBL/GenBank/DDBJ databases">
        <title>Intrasporangium oryzae NRRL B-24470.</title>
        <authorList>
            <person name="Liu H."/>
            <person name="Wang G."/>
        </authorList>
    </citation>
    <scope>NUCLEOTIDE SEQUENCE [LARGE SCALE GENOMIC DNA]</scope>
    <source>
        <strain evidence="3">Q5-1</strain>
    </source>
</reference>
<evidence type="ECO:0000259" key="1">
    <source>
        <dbReference type="Pfam" id="PF08751"/>
    </source>
</evidence>